<comment type="pathway">
    <text evidence="1">Cofactor biosynthesis; tetrahydrofolate biosynthesis; 2-amino-4-hydroxy-6-hydroxymethyl-7,8-dihydropteridine diphosphate from 7,8-dihydroneopterin triphosphate: step 4/4.</text>
</comment>
<dbReference type="RefSeq" id="WP_144996496.1">
    <property type="nucleotide sequence ID" value="NZ_CP036281.1"/>
</dbReference>
<keyword evidence="5" id="KW-0808">Transferase</keyword>
<dbReference type="KEGG" id="plon:Pla110_30210"/>
<protein>
    <recommendedName>
        <fullName evidence="4">2-amino-4-hydroxy-6-hydroxymethyldihydropteridine pyrophosphokinase</fullName>
        <ecNumber evidence="3">2.7.6.3</ecNumber>
    </recommendedName>
    <alternativeName>
        <fullName evidence="11">6-hydroxymethyl-7,8-dihydropterin pyrophosphokinase</fullName>
    </alternativeName>
    <alternativeName>
        <fullName evidence="12">7,8-dihydro-6-hydroxymethylpterin-pyrophosphokinase</fullName>
    </alternativeName>
</protein>
<dbReference type="OrthoDB" id="9808041at2"/>
<dbReference type="InterPro" id="IPR035907">
    <property type="entry name" value="Hppk_sf"/>
</dbReference>
<evidence type="ECO:0000313" key="15">
    <source>
        <dbReference type="Proteomes" id="UP000317178"/>
    </source>
</evidence>
<dbReference type="UniPathway" id="UPA00077">
    <property type="reaction ID" value="UER00155"/>
</dbReference>
<keyword evidence="9" id="KW-0289">Folate biosynthesis</keyword>
<accession>A0A518CPX3</accession>
<evidence type="ECO:0000256" key="11">
    <source>
        <dbReference type="ARBA" id="ARBA00029766"/>
    </source>
</evidence>
<dbReference type="GO" id="GO:0046656">
    <property type="term" value="P:folic acid biosynthetic process"/>
    <property type="evidence" value="ECO:0007669"/>
    <property type="project" value="UniProtKB-KW"/>
</dbReference>
<keyword evidence="8" id="KW-0067">ATP-binding</keyword>
<dbReference type="CDD" id="cd00483">
    <property type="entry name" value="HPPK"/>
    <property type="match status" value="1"/>
</dbReference>
<keyword evidence="15" id="KW-1185">Reference proteome</keyword>
<dbReference type="GO" id="GO:0016301">
    <property type="term" value="F:kinase activity"/>
    <property type="evidence" value="ECO:0007669"/>
    <property type="project" value="UniProtKB-KW"/>
</dbReference>
<comment type="function">
    <text evidence="10">Catalyzes the transfer of pyrophosphate from adenosine triphosphate (ATP) to 6-hydroxymethyl-7,8-dihydropterin, an enzymatic step in folate biosynthesis pathway.</text>
</comment>
<evidence type="ECO:0000256" key="1">
    <source>
        <dbReference type="ARBA" id="ARBA00005051"/>
    </source>
</evidence>
<evidence type="ECO:0000256" key="6">
    <source>
        <dbReference type="ARBA" id="ARBA00022741"/>
    </source>
</evidence>
<name>A0A518CPX3_9PLAN</name>
<dbReference type="Gene3D" id="3.30.70.560">
    <property type="entry name" value="7,8-Dihydro-6-hydroxymethylpterin-pyrophosphokinase HPPK"/>
    <property type="match status" value="1"/>
</dbReference>
<proteinExistence type="inferred from homology"/>
<dbReference type="Proteomes" id="UP000317178">
    <property type="component" value="Chromosome"/>
</dbReference>
<evidence type="ECO:0000256" key="9">
    <source>
        <dbReference type="ARBA" id="ARBA00022909"/>
    </source>
</evidence>
<evidence type="ECO:0000256" key="8">
    <source>
        <dbReference type="ARBA" id="ARBA00022840"/>
    </source>
</evidence>
<evidence type="ECO:0000256" key="5">
    <source>
        <dbReference type="ARBA" id="ARBA00022679"/>
    </source>
</evidence>
<sequence>MAGDKAYISLGGNQGNPIETMQQSLQQLAALDGIEIDRVSSFYQTAPVGTYAGDSFYNAVAELETTLPPIDLLNHLLQIEQELGRIRTLHWGPRVIDLDLLFYDEQIIHLPQLVLPHPAAWYRRFVLVPLVEIAPELLHPVKLATIAELLRLTEVVPYQVHLIGSDTDLDIARRASSAFPQINVKQIDSVADLAAPHSMLLFVQPTETITWEDSPLLTRIDLQTVLESQLQETMVNLFTSALGEVNRSV</sequence>
<evidence type="ECO:0000256" key="4">
    <source>
        <dbReference type="ARBA" id="ARBA00016218"/>
    </source>
</evidence>
<dbReference type="EMBL" id="CP036281">
    <property type="protein sequence ID" value="QDU81280.1"/>
    <property type="molecule type" value="Genomic_DNA"/>
</dbReference>
<dbReference type="PANTHER" id="PTHR43071">
    <property type="entry name" value="2-AMINO-4-HYDROXY-6-HYDROXYMETHYLDIHYDROPTERIDINE PYROPHOSPHOKINASE"/>
    <property type="match status" value="1"/>
</dbReference>
<dbReference type="Pfam" id="PF01288">
    <property type="entry name" value="HPPK"/>
    <property type="match status" value="1"/>
</dbReference>
<evidence type="ECO:0000256" key="7">
    <source>
        <dbReference type="ARBA" id="ARBA00022777"/>
    </source>
</evidence>
<dbReference type="GO" id="GO:0005524">
    <property type="term" value="F:ATP binding"/>
    <property type="evidence" value="ECO:0007669"/>
    <property type="project" value="UniProtKB-KW"/>
</dbReference>
<dbReference type="NCBIfam" id="TIGR01498">
    <property type="entry name" value="folK"/>
    <property type="match status" value="1"/>
</dbReference>
<evidence type="ECO:0000256" key="3">
    <source>
        <dbReference type="ARBA" id="ARBA00013253"/>
    </source>
</evidence>
<dbReference type="SUPFAM" id="SSF55083">
    <property type="entry name" value="6-hydroxymethyl-7,8-dihydropterin pyrophosphokinase, HPPK"/>
    <property type="match status" value="1"/>
</dbReference>
<dbReference type="EC" id="2.7.6.3" evidence="3"/>
<evidence type="ECO:0000256" key="2">
    <source>
        <dbReference type="ARBA" id="ARBA00005810"/>
    </source>
</evidence>
<evidence type="ECO:0000256" key="10">
    <source>
        <dbReference type="ARBA" id="ARBA00029409"/>
    </source>
</evidence>
<gene>
    <name evidence="14" type="primary">sulD_2</name>
    <name evidence="14" type="ORF">Pla110_30210</name>
</gene>
<comment type="similarity">
    <text evidence="2">Belongs to the HPPK family.</text>
</comment>
<evidence type="ECO:0000256" key="12">
    <source>
        <dbReference type="ARBA" id="ARBA00033413"/>
    </source>
</evidence>
<organism evidence="14 15">
    <name type="scientific">Polystyrenella longa</name>
    <dbReference type="NCBI Taxonomy" id="2528007"/>
    <lineage>
        <taxon>Bacteria</taxon>
        <taxon>Pseudomonadati</taxon>
        <taxon>Planctomycetota</taxon>
        <taxon>Planctomycetia</taxon>
        <taxon>Planctomycetales</taxon>
        <taxon>Planctomycetaceae</taxon>
        <taxon>Polystyrenella</taxon>
    </lineage>
</organism>
<keyword evidence="7" id="KW-0418">Kinase</keyword>
<dbReference type="GO" id="GO:0003848">
    <property type="term" value="F:2-amino-4-hydroxy-6-hydroxymethyldihydropteridine diphosphokinase activity"/>
    <property type="evidence" value="ECO:0007669"/>
    <property type="project" value="UniProtKB-EC"/>
</dbReference>
<dbReference type="PANTHER" id="PTHR43071:SF1">
    <property type="entry name" value="2-AMINO-4-HYDROXY-6-HYDROXYMETHYLDIHYDROPTERIDINE PYROPHOSPHOKINASE"/>
    <property type="match status" value="1"/>
</dbReference>
<reference evidence="14 15" key="1">
    <citation type="submission" date="2019-02" db="EMBL/GenBank/DDBJ databases">
        <title>Deep-cultivation of Planctomycetes and their phenomic and genomic characterization uncovers novel biology.</title>
        <authorList>
            <person name="Wiegand S."/>
            <person name="Jogler M."/>
            <person name="Boedeker C."/>
            <person name="Pinto D."/>
            <person name="Vollmers J."/>
            <person name="Rivas-Marin E."/>
            <person name="Kohn T."/>
            <person name="Peeters S.H."/>
            <person name="Heuer A."/>
            <person name="Rast P."/>
            <person name="Oberbeckmann S."/>
            <person name="Bunk B."/>
            <person name="Jeske O."/>
            <person name="Meyerdierks A."/>
            <person name="Storesund J.E."/>
            <person name="Kallscheuer N."/>
            <person name="Luecker S."/>
            <person name="Lage O.M."/>
            <person name="Pohl T."/>
            <person name="Merkel B.J."/>
            <person name="Hornburger P."/>
            <person name="Mueller R.-W."/>
            <person name="Bruemmer F."/>
            <person name="Labrenz M."/>
            <person name="Spormann A.M."/>
            <person name="Op den Camp H."/>
            <person name="Overmann J."/>
            <person name="Amann R."/>
            <person name="Jetten M.S.M."/>
            <person name="Mascher T."/>
            <person name="Medema M.H."/>
            <person name="Devos D.P."/>
            <person name="Kaster A.-K."/>
            <person name="Ovreas L."/>
            <person name="Rohde M."/>
            <person name="Galperin M.Y."/>
            <person name="Jogler C."/>
        </authorList>
    </citation>
    <scope>NUCLEOTIDE SEQUENCE [LARGE SCALE GENOMIC DNA]</scope>
    <source>
        <strain evidence="14 15">Pla110</strain>
    </source>
</reference>
<feature type="domain" description="7,8-dihydro-6-hydroxymethylpterin-pyrophosphokinase" evidence="13">
    <location>
        <begin position="90"/>
        <end position="101"/>
    </location>
</feature>
<dbReference type="PROSITE" id="PS00794">
    <property type="entry name" value="HPPK"/>
    <property type="match status" value="1"/>
</dbReference>
<keyword evidence="6" id="KW-0547">Nucleotide-binding</keyword>
<dbReference type="GO" id="GO:0046654">
    <property type="term" value="P:tetrahydrofolate biosynthetic process"/>
    <property type="evidence" value="ECO:0007669"/>
    <property type="project" value="UniProtKB-UniPathway"/>
</dbReference>
<dbReference type="AlphaFoldDB" id="A0A518CPX3"/>
<dbReference type="InterPro" id="IPR000550">
    <property type="entry name" value="Hppk"/>
</dbReference>
<evidence type="ECO:0000313" key="14">
    <source>
        <dbReference type="EMBL" id="QDU81280.1"/>
    </source>
</evidence>
<evidence type="ECO:0000259" key="13">
    <source>
        <dbReference type="PROSITE" id="PS00794"/>
    </source>
</evidence>